<evidence type="ECO:0000313" key="7">
    <source>
        <dbReference type="Proteomes" id="UP000263489"/>
    </source>
</evidence>
<dbReference type="PANTHER" id="PTHR43692:SF1">
    <property type="entry name" value="UDP-N-ACETYLMURAMOYLALANINE--D-GLUTAMATE LIGASE"/>
    <property type="match status" value="1"/>
</dbReference>
<dbReference type="GO" id="GO:0051301">
    <property type="term" value="P:cell division"/>
    <property type="evidence" value="ECO:0007669"/>
    <property type="project" value="InterPro"/>
</dbReference>
<evidence type="ECO:0000256" key="3">
    <source>
        <dbReference type="ARBA" id="ARBA00022741"/>
    </source>
</evidence>
<accession>A0A352INA5</accession>
<evidence type="ECO:0000256" key="4">
    <source>
        <dbReference type="ARBA" id="ARBA00022840"/>
    </source>
</evidence>
<evidence type="ECO:0000313" key="6">
    <source>
        <dbReference type="EMBL" id="HBC32938.1"/>
    </source>
</evidence>
<dbReference type="GO" id="GO:0008764">
    <property type="term" value="F:UDP-N-acetylmuramoylalanine-D-glutamate ligase activity"/>
    <property type="evidence" value="ECO:0007669"/>
    <property type="project" value="UniProtKB-EC"/>
</dbReference>
<dbReference type="GO" id="GO:0008360">
    <property type="term" value="P:regulation of cell shape"/>
    <property type="evidence" value="ECO:0007669"/>
    <property type="project" value="InterPro"/>
</dbReference>
<organism evidence="6 7">
    <name type="scientific">Marinobacter adhaerens</name>
    <dbReference type="NCBI Taxonomy" id="1033846"/>
    <lineage>
        <taxon>Bacteria</taxon>
        <taxon>Pseudomonadati</taxon>
        <taxon>Pseudomonadota</taxon>
        <taxon>Gammaproteobacteria</taxon>
        <taxon>Pseudomonadales</taxon>
        <taxon>Marinobacteraceae</taxon>
        <taxon>Marinobacter</taxon>
    </lineage>
</organism>
<protein>
    <submittedName>
        <fullName evidence="6">UDP-N-acetylmuramoyl-L-alanine--D-glutamate ligase</fullName>
        <ecNumber evidence="6">6.3.2.9</ecNumber>
    </submittedName>
</protein>
<gene>
    <name evidence="6" type="primary">murD</name>
    <name evidence="6" type="ORF">DC045_01130</name>
</gene>
<proteinExistence type="predicted"/>
<dbReference type="GO" id="GO:0005737">
    <property type="term" value="C:cytoplasm"/>
    <property type="evidence" value="ECO:0007669"/>
    <property type="project" value="InterPro"/>
</dbReference>
<dbReference type="InterPro" id="IPR004101">
    <property type="entry name" value="Mur_ligase_C"/>
</dbReference>
<keyword evidence="1" id="KW-0963">Cytoplasm</keyword>
<dbReference type="EMBL" id="DNNA01000021">
    <property type="protein sequence ID" value="HBC32938.1"/>
    <property type="molecule type" value="Genomic_DNA"/>
</dbReference>
<dbReference type="GO" id="GO:0005524">
    <property type="term" value="F:ATP binding"/>
    <property type="evidence" value="ECO:0007669"/>
    <property type="project" value="UniProtKB-KW"/>
</dbReference>
<dbReference type="InterPro" id="IPR036615">
    <property type="entry name" value="Mur_ligase_C_dom_sf"/>
</dbReference>
<evidence type="ECO:0000259" key="5">
    <source>
        <dbReference type="Pfam" id="PF02875"/>
    </source>
</evidence>
<name>A0A352INA5_9GAMM</name>
<dbReference type="SUPFAM" id="SSF53244">
    <property type="entry name" value="MurD-like peptide ligases, peptide-binding domain"/>
    <property type="match status" value="1"/>
</dbReference>
<dbReference type="Gene3D" id="3.90.190.20">
    <property type="entry name" value="Mur ligase, C-terminal domain"/>
    <property type="match status" value="1"/>
</dbReference>
<keyword evidence="2 6" id="KW-0436">Ligase</keyword>
<dbReference type="InterPro" id="IPR005762">
    <property type="entry name" value="MurD"/>
</dbReference>
<evidence type="ECO:0000256" key="2">
    <source>
        <dbReference type="ARBA" id="ARBA00022598"/>
    </source>
</evidence>
<dbReference type="Proteomes" id="UP000263489">
    <property type="component" value="Unassembled WGS sequence"/>
</dbReference>
<comment type="caution">
    <text evidence="6">The sequence shown here is derived from an EMBL/GenBank/DDBJ whole genome shotgun (WGS) entry which is preliminary data.</text>
</comment>
<dbReference type="AlphaFoldDB" id="A0A352INA5"/>
<reference evidence="6 7" key="1">
    <citation type="journal article" date="2018" name="Nat. Biotechnol.">
        <title>A standardized bacterial taxonomy based on genome phylogeny substantially revises the tree of life.</title>
        <authorList>
            <person name="Parks D.H."/>
            <person name="Chuvochina M."/>
            <person name="Waite D.W."/>
            <person name="Rinke C."/>
            <person name="Skarshewski A."/>
            <person name="Chaumeil P.A."/>
            <person name="Hugenholtz P."/>
        </authorList>
    </citation>
    <scope>NUCLEOTIDE SEQUENCE [LARGE SCALE GENOMIC DNA]</scope>
    <source>
        <strain evidence="6">UBA9380</strain>
    </source>
</reference>
<keyword evidence="4" id="KW-0067">ATP-binding</keyword>
<feature type="non-terminal residue" evidence="6">
    <location>
        <position position="1"/>
    </location>
</feature>
<keyword evidence="3" id="KW-0547">Nucleotide-binding</keyword>
<evidence type="ECO:0000256" key="1">
    <source>
        <dbReference type="ARBA" id="ARBA00022490"/>
    </source>
</evidence>
<feature type="domain" description="Mur ligase C-terminal" evidence="5">
    <location>
        <begin position="1"/>
        <end position="77"/>
    </location>
</feature>
<sequence>VVLIAGGDGKGADFTALEAPIALHCRAVLLIGRDAPAIADVLGSGIPVHRVGSLAEAVSRSAELAMPGDRVLLSPACASFDMFRDYLDRGDQFRSLVEAL</sequence>
<dbReference type="Pfam" id="PF02875">
    <property type="entry name" value="Mur_ligase_C"/>
    <property type="match status" value="1"/>
</dbReference>
<dbReference type="PANTHER" id="PTHR43692">
    <property type="entry name" value="UDP-N-ACETYLMURAMOYLALANINE--D-GLUTAMATE LIGASE"/>
    <property type="match status" value="1"/>
</dbReference>
<dbReference type="EC" id="6.3.2.9" evidence="6"/>